<dbReference type="Pfam" id="PF02541">
    <property type="entry name" value="Ppx-GppA"/>
    <property type="match status" value="1"/>
</dbReference>
<dbReference type="Proteomes" id="UP000564885">
    <property type="component" value="Unassembled WGS sequence"/>
</dbReference>
<comment type="caution">
    <text evidence="3">The sequence shown here is derived from an EMBL/GenBank/DDBJ whole genome shotgun (WGS) entry which is preliminary data.</text>
</comment>
<dbReference type="InterPro" id="IPR003695">
    <property type="entry name" value="Ppx_GppA_N"/>
</dbReference>
<organism evidence="3 4">
    <name type="scientific">Enterovirga aerilata</name>
    <dbReference type="NCBI Taxonomy" id="2730920"/>
    <lineage>
        <taxon>Bacteria</taxon>
        <taxon>Pseudomonadati</taxon>
        <taxon>Pseudomonadota</taxon>
        <taxon>Alphaproteobacteria</taxon>
        <taxon>Hyphomicrobiales</taxon>
        <taxon>Methylobacteriaceae</taxon>
        <taxon>Enterovirga</taxon>
    </lineage>
</organism>
<dbReference type="EMBL" id="JABEPP010000003">
    <property type="protein sequence ID" value="NNM73333.1"/>
    <property type="molecule type" value="Genomic_DNA"/>
</dbReference>
<keyword evidence="4" id="KW-1185">Reference proteome</keyword>
<proteinExistence type="predicted"/>
<dbReference type="InterPro" id="IPR050273">
    <property type="entry name" value="GppA/Ppx_hydrolase"/>
</dbReference>
<dbReference type="InterPro" id="IPR043129">
    <property type="entry name" value="ATPase_NBD"/>
</dbReference>
<dbReference type="PANTHER" id="PTHR30005">
    <property type="entry name" value="EXOPOLYPHOSPHATASE"/>
    <property type="match status" value="1"/>
</dbReference>
<dbReference type="Gene3D" id="1.10.3210.10">
    <property type="entry name" value="Hypothetical protein af1432"/>
    <property type="match status" value="1"/>
</dbReference>
<dbReference type="SUPFAM" id="SSF109604">
    <property type="entry name" value="HD-domain/PDEase-like"/>
    <property type="match status" value="1"/>
</dbReference>
<name>A0A849IHD4_9HYPH</name>
<evidence type="ECO:0000259" key="2">
    <source>
        <dbReference type="Pfam" id="PF21697"/>
    </source>
</evidence>
<dbReference type="Gene3D" id="3.30.420.150">
    <property type="entry name" value="Exopolyphosphatase. Domain 2"/>
    <property type="match status" value="1"/>
</dbReference>
<evidence type="ECO:0000259" key="1">
    <source>
        <dbReference type="Pfam" id="PF02541"/>
    </source>
</evidence>
<dbReference type="CDD" id="cd24052">
    <property type="entry name" value="ASKHA_NBD_HpPPX-GppA-like"/>
    <property type="match status" value="1"/>
</dbReference>
<feature type="domain" description="Ppx/GppA phosphatase N-terminal" evidence="1">
    <location>
        <begin position="29"/>
        <end position="304"/>
    </location>
</feature>
<protein>
    <submittedName>
        <fullName evidence="3">Ppx/GppA family phosphatase</fullName>
    </submittedName>
</protein>
<evidence type="ECO:0000313" key="4">
    <source>
        <dbReference type="Proteomes" id="UP000564885"/>
    </source>
</evidence>
<dbReference type="Pfam" id="PF21697">
    <property type="entry name" value="Ppx_C"/>
    <property type="match status" value="1"/>
</dbReference>
<dbReference type="GO" id="GO:0016462">
    <property type="term" value="F:pyrophosphatase activity"/>
    <property type="evidence" value="ECO:0007669"/>
    <property type="project" value="TreeGrafter"/>
</dbReference>
<dbReference type="RefSeq" id="WP_171218791.1">
    <property type="nucleotide sequence ID" value="NZ_JABEPP010000003.1"/>
</dbReference>
<dbReference type="AlphaFoldDB" id="A0A849IHD4"/>
<gene>
    <name evidence="3" type="ORF">HJG44_13170</name>
</gene>
<dbReference type="PANTHER" id="PTHR30005:SF0">
    <property type="entry name" value="RETROGRADE REGULATION PROTEIN 2"/>
    <property type="match status" value="1"/>
</dbReference>
<dbReference type="InterPro" id="IPR048951">
    <property type="entry name" value="Ppx_C"/>
</dbReference>
<dbReference type="Gene3D" id="3.30.420.40">
    <property type="match status" value="1"/>
</dbReference>
<dbReference type="SUPFAM" id="SSF53067">
    <property type="entry name" value="Actin-like ATPase domain"/>
    <property type="match status" value="2"/>
</dbReference>
<evidence type="ECO:0000313" key="3">
    <source>
        <dbReference type="EMBL" id="NNM73333.1"/>
    </source>
</evidence>
<sequence>MDRATPGRIAGREPIAIVDIGSNSVRLVIYEGPSRSPTPLYNEKLFCGLGRDIATTGRLSEEAVERALAALARFRVLCRTVRARQLRVLATAAARMAANGPAFLEAAEEACGAPVELLTGEREALLSAAGVISGLYEPDGVVGDLGGGSLEIVDVRGDQAGTGITLPLGGLVLRDMANDSPKNAVKIARAELAEAPQLRKLAGRTFYAVGGTWRALARMQMVERGYPLHVMHGYQFELMRGGFQRMVERTSPAALKAMASVSEARRPLLIYGAIVLDEIVRLGQPSGVTISALGVREGLLFEALSPEERKQDPLLTAAAELNELRARAPRHGEELRTWTDAFMESFGAKETPYERRLRHAACLLSDTGWRAHPDYRGAQSLAMIAHAALQGVDHPGRAFLALAVYFRHEGVTSDPTSTPLMALAGQRLAELAKLSAALFRIAYPITVAMAGILPRAPLTCRGGRIVLELPGELAPLASERLANRMRALGKLLDAETVIQAG</sequence>
<accession>A0A849IHD4</accession>
<feature type="domain" description="Exopolyphosphatase C-terminal" evidence="2">
    <location>
        <begin position="314"/>
        <end position="492"/>
    </location>
</feature>
<reference evidence="3 4" key="1">
    <citation type="submission" date="2020-04" db="EMBL/GenBank/DDBJ databases">
        <title>Enterovirga sp. isolate from soil.</title>
        <authorList>
            <person name="Chea S."/>
            <person name="Kim D.-U."/>
        </authorList>
    </citation>
    <scope>NUCLEOTIDE SEQUENCE [LARGE SCALE GENOMIC DNA]</scope>
    <source>
        <strain evidence="3 4">DB1703</strain>
    </source>
</reference>